<gene>
    <name evidence="2" type="ORF">DICVIV_03376</name>
</gene>
<sequence length="356" mass="41370">MTNCELRCDEWKPVRWFDNEPIPVKWPDEDSRQLLRDPVLGVLSARLLCEEDSLQVWLALLMFTAQFGGVLICLVTTIFILLYVPILFIFYQKKEFNTVHAYQFMFWTGIVNVGQLIIHDITGLMAITQQNIIYYSINKIFGATIYAFWYAMLLLITVTNLNRLVSVVFPSLYDVIFSNLTIKIIYGVTVFVFLISWIVKLIPYSNYVFDEKSFKWRYGKNDIKFFSRSSHYIGTYSTIIEIATSTVVYSTILIYILKRKKTMKCSEILLTTQNYFVSLVLLGGFIYWEYADIKGDGTVLQHFIGIMIWVMSNGLNSIVHIAVNRRVRISLCGLIPKREQSCKTTLFLRTIRTIPV</sequence>
<feature type="transmembrane region" description="Helical" evidence="1">
    <location>
        <begin position="67"/>
        <end position="92"/>
    </location>
</feature>
<dbReference type="Gene3D" id="1.20.1070.10">
    <property type="entry name" value="Rhodopsin 7-helix transmembrane proteins"/>
    <property type="match status" value="1"/>
</dbReference>
<dbReference type="OrthoDB" id="5857248at2759"/>
<organism evidence="2 3">
    <name type="scientific">Dictyocaulus viviparus</name>
    <name type="common">Bovine lungworm</name>
    <dbReference type="NCBI Taxonomy" id="29172"/>
    <lineage>
        <taxon>Eukaryota</taxon>
        <taxon>Metazoa</taxon>
        <taxon>Ecdysozoa</taxon>
        <taxon>Nematoda</taxon>
        <taxon>Chromadorea</taxon>
        <taxon>Rhabditida</taxon>
        <taxon>Rhabditina</taxon>
        <taxon>Rhabditomorpha</taxon>
        <taxon>Strongyloidea</taxon>
        <taxon>Metastrongylidae</taxon>
        <taxon>Dictyocaulus</taxon>
    </lineage>
</organism>
<feature type="transmembrane region" description="Helical" evidence="1">
    <location>
        <begin position="140"/>
        <end position="159"/>
    </location>
</feature>
<evidence type="ECO:0000256" key="1">
    <source>
        <dbReference type="SAM" id="Phobius"/>
    </source>
</evidence>
<dbReference type="Proteomes" id="UP000053766">
    <property type="component" value="Unassembled WGS sequence"/>
</dbReference>
<evidence type="ECO:0000313" key="2">
    <source>
        <dbReference type="EMBL" id="KJH50446.1"/>
    </source>
</evidence>
<feature type="transmembrane region" description="Helical" evidence="1">
    <location>
        <begin position="104"/>
        <end position="128"/>
    </location>
</feature>
<feature type="transmembrane region" description="Helical" evidence="1">
    <location>
        <begin position="300"/>
        <end position="323"/>
    </location>
</feature>
<name>A0A0D8Y776_DICVI</name>
<feature type="transmembrane region" description="Helical" evidence="1">
    <location>
        <begin position="233"/>
        <end position="256"/>
    </location>
</feature>
<dbReference type="SUPFAM" id="SSF81321">
    <property type="entry name" value="Family A G protein-coupled receptor-like"/>
    <property type="match status" value="1"/>
</dbReference>
<dbReference type="Pfam" id="PF10321">
    <property type="entry name" value="7TM_GPCR_Srt"/>
    <property type="match status" value="1"/>
</dbReference>
<keyword evidence="3" id="KW-1185">Reference proteome</keyword>
<keyword evidence="1" id="KW-0812">Transmembrane</keyword>
<feature type="transmembrane region" description="Helical" evidence="1">
    <location>
        <begin position="268"/>
        <end position="288"/>
    </location>
</feature>
<keyword evidence="1" id="KW-0472">Membrane</keyword>
<dbReference type="EMBL" id="KN716205">
    <property type="protein sequence ID" value="KJH50446.1"/>
    <property type="molecule type" value="Genomic_DNA"/>
</dbReference>
<proteinExistence type="predicted"/>
<feature type="transmembrane region" description="Helical" evidence="1">
    <location>
        <begin position="180"/>
        <end position="199"/>
    </location>
</feature>
<dbReference type="AlphaFoldDB" id="A0A0D8Y776"/>
<protein>
    <recommendedName>
        <fullName evidence="4">7TM GPCR serpentine receptor class x (Srx) domain-containing protein</fullName>
    </recommendedName>
</protein>
<evidence type="ECO:0000313" key="3">
    <source>
        <dbReference type="Proteomes" id="UP000053766"/>
    </source>
</evidence>
<dbReference type="PANTHER" id="PTHR23021:SF26">
    <property type="entry name" value="SERPENTINE RECEPTOR, CLASS T"/>
    <property type="match status" value="1"/>
</dbReference>
<keyword evidence="1" id="KW-1133">Transmembrane helix</keyword>
<reference evidence="3" key="2">
    <citation type="journal article" date="2016" name="Sci. Rep.">
        <title>Dictyocaulus viviparus genome, variome and transcriptome elucidate lungworm biology and support future intervention.</title>
        <authorList>
            <person name="McNulty S.N."/>
            <person name="Strube C."/>
            <person name="Rosa B.A."/>
            <person name="Martin J.C."/>
            <person name="Tyagi R."/>
            <person name="Choi Y.J."/>
            <person name="Wang Q."/>
            <person name="Hallsworth Pepin K."/>
            <person name="Zhang X."/>
            <person name="Ozersky P."/>
            <person name="Wilson R.K."/>
            <person name="Sternberg P.W."/>
            <person name="Gasser R.B."/>
            <person name="Mitreva M."/>
        </authorList>
    </citation>
    <scope>NUCLEOTIDE SEQUENCE [LARGE SCALE GENOMIC DNA]</scope>
    <source>
        <strain evidence="3">HannoverDv2000</strain>
    </source>
</reference>
<evidence type="ECO:0008006" key="4">
    <source>
        <dbReference type="Google" id="ProtNLM"/>
    </source>
</evidence>
<reference evidence="2 3" key="1">
    <citation type="submission" date="2013-11" db="EMBL/GenBank/DDBJ databases">
        <title>Draft genome of the bovine lungworm Dictyocaulus viviparus.</title>
        <authorList>
            <person name="Mitreva M."/>
        </authorList>
    </citation>
    <scope>NUCLEOTIDE SEQUENCE [LARGE SCALE GENOMIC DNA]</scope>
    <source>
        <strain evidence="2 3">HannoverDv2000</strain>
    </source>
</reference>
<dbReference type="PANTHER" id="PTHR23021">
    <property type="entry name" value="SERPENTINE RECEPTOR, CLASS T"/>
    <property type="match status" value="1"/>
</dbReference>
<dbReference type="InterPro" id="IPR019425">
    <property type="entry name" value="7TM_GPCR_serpentine_rcpt_Srt"/>
</dbReference>
<accession>A0A0D8Y776</accession>